<dbReference type="AlphaFoldDB" id="A0A3S9WEI8"/>
<feature type="compositionally biased region" description="Low complexity" evidence="1">
    <location>
        <begin position="10"/>
        <end position="20"/>
    </location>
</feature>
<protein>
    <submittedName>
        <fullName evidence="3">Uncharacterized protein</fullName>
    </submittedName>
</protein>
<sequence>MSTPPPSAPRPADGPASAGPYGVPPARPSPARGYAPPTFGSTAPATGRGPATRNVPGLVSLILGAATLLWSFAFVFVQAVAIANTSPSAVGALSVVNLTVQGLLSVAGLVFGVIGLVIRDRPRAIAGIGTGLASAGLVGVAVGLAFPLVMGLAYS</sequence>
<feature type="transmembrane region" description="Helical" evidence="2">
    <location>
        <begin position="58"/>
        <end position="83"/>
    </location>
</feature>
<evidence type="ECO:0000256" key="1">
    <source>
        <dbReference type="SAM" id="MobiDB-lite"/>
    </source>
</evidence>
<evidence type="ECO:0000313" key="3">
    <source>
        <dbReference type="EMBL" id="AZS38526.1"/>
    </source>
</evidence>
<reference evidence="3 4" key="1">
    <citation type="submission" date="2018-08" db="EMBL/GenBank/DDBJ databases">
        <title>Microbacterium lemovicicum sp. nov., a bacterium isolated from a natural uranium-rich soil.</title>
        <authorList>
            <person name="ORTET P."/>
        </authorList>
    </citation>
    <scope>NUCLEOTIDE SEQUENCE [LARGE SCALE GENOMIC DNA]</scope>
    <source>
        <strain evidence="3 4">Viu22</strain>
    </source>
</reference>
<gene>
    <name evidence="3" type="ORF">CVS47_03184</name>
</gene>
<feature type="region of interest" description="Disordered" evidence="1">
    <location>
        <begin position="1"/>
        <end position="48"/>
    </location>
</feature>
<keyword evidence="4" id="KW-1185">Reference proteome</keyword>
<evidence type="ECO:0000313" key="4">
    <source>
        <dbReference type="Proteomes" id="UP000276888"/>
    </source>
</evidence>
<feature type="transmembrane region" description="Helical" evidence="2">
    <location>
        <begin position="95"/>
        <end position="118"/>
    </location>
</feature>
<keyword evidence="2" id="KW-0472">Membrane</keyword>
<keyword evidence="2" id="KW-1133">Transmembrane helix</keyword>
<keyword evidence="2" id="KW-0812">Transmembrane</keyword>
<dbReference type="KEGG" id="mlv:CVS47_03184"/>
<proteinExistence type="predicted"/>
<feature type="transmembrane region" description="Helical" evidence="2">
    <location>
        <begin position="130"/>
        <end position="154"/>
    </location>
</feature>
<accession>A0A3S9WEI8</accession>
<dbReference type="RefSeq" id="WP_127096947.1">
    <property type="nucleotide sequence ID" value="NZ_CP031423.1"/>
</dbReference>
<name>A0A3S9WEI8_9MICO</name>
<evidence type="ECO:0000256" key="2">
    <source>
        <dbReference type="SAM" id="Phobius"/>
    </source>
</evidence>
<organism evidence="3 4">
    <name type="scientific">Microbacterium lemovicicum</name>
    <dbReference type="NCBI Taxonomy" id="1072463"/>
    <lineage>
        <taxon>Bacteria</taxon>
        <taxon>Bacillati</taxon>
        <taxon>Actinomycetota</taxon>
        <taxon>Actinomycetes</taxon>
        <taxon>Micrococcales</taxon>
        <taxon>Microbacteriaceae</taxon>
        <taxon>Microbacterium</taxon>
    </lineage>
</organism>
<dbReference type="EMBL" id="CP031423">
    <property type="protein sequence ID" value="AZS38526.1"/>
    <property type="molecule type" value="Genomic_DNA"/>
</dbReference>
<dbReference type="Proteomes" id="UP000276888">
    <property type="component" value="Chromosome"/>
</dbReference>